<organism evidence="1 2">
    <name type="scientific">Eumeta variegata</name>
    <name type="common">Bagworm moth</name>
    <name type="synonym">Eumeta japonica</name>
    <dbReference type="NCBI Taxonomy" id="151549"/>
    <lineage>
        <taxon>Eukaryota</taxon>
        <taxon>Metazoa</taxon>
        <taxon>Ecdysozoa</taxon>
        <taxon>Arthropoda</taxon>
        <taxon>Hexapoda</taxon>
        <taxon>Insecta</taxon>
        <taxon>Pterygota</taxon>
        <taxon>Neoptera</taxon>
        <taxon>Endopterygota</taxon>
        <taxon>Lepidoptera</taxon>
        <taxon>Glossata</taxon>
        <taxon>Ditrysia</taxon>
        <taxon>Tineoidea</taxon>
        <taxon>Psychidae</taxon>
        <taxon>Oiketicinae</taxon>
        <taxon>Eumeta</taxon>
    </lineage>
</organism>
<dbReference type="EMBL" id="BGZK01000206">
    <property type="protein sequence ID" value="GBP28426.1"/>
    <property type="molecule type" value="Genomic_DNA"/>
</dbReference>
<dbReference type="GO" id="GO:0006303">
    <property type="term" value="P:double-strand break repair via nonhomologous end joining"/>
    <property type="evidence" value="ECO:0007669"/>
    <property type="project" value="TreeGrafter"/>
</dbReference>
<name>A0A4C1UR20_EUMVA</name>
<dbReference type="Proteomes" id="UP000299102">
    <property type="component" value="Unassembled WGS sequence"/>
</dbReference>
<dbReference type="GO" id="GO:0000729">
    <property type="term" value="P:DNA double-strand break processing"/>
    <property type="evidence" value="ECO:0007669"/>
    <property type="project" value="TreeGrafter"/>
</dbReference>
<dbReference type="PANTHER" id="PTHR46060">
    <property type="entry name" value="MARINER MOS1 TRANSPOSASE-LIKE PROTEIN"/>
    <property type="match status" value="1"/>
</dbReference>
<dbReference type="GO" id="GO:0042800">
    <property type="term" value="F:histone H3K4 methyltransferase activity"/>
    <property type="evidence" value="ECO:0007669"/>
    <property type="project" value="TreeGrafter"/>
</dbReference>
<dbReference type="GO" id="GO:0031297">
    <property type="term" value="P:replication fork processing"/>
    <property type="evidence" value="ECO:0007669"/>
    <property type="project" value="TreeGrafter"/>
</dbReference>
<evidence type="ECO:0000313" key="2">
    <source>
        <dbReference type="Proteomes" id="UP000299102"/>
    </source>
</evidence>
<keyword evidence="2" id="KW-1185">Reference proteome</keyword>
<dbReference type="GO" id="GO:0005634">
    <property type="term" value="C:nucleus"/>
    <property type="evidence" value="ECO:0007669"/>
    <property type="project" value="TreeGrafter"/>
</dbReference>
<dbReference type="PANTHER" id="PTHR46060:SF2">
    <property type="entry name" value="HISTONE-LYSINE N-METHYLTRANSFERASE SETMAR"/>
    <property type="match status" value="1"/>
</dbReference>
<dbReference type="InterPro" id="IPR001888">
    <property type="entry name" value="Transposase_1"/>
</dbReference>
<dbReference type="InterPro" id="IPR036397">
    <property type="entry name" value="RNaseH_sf"/>
</dbReference>
<dbReference type="GO" id="GO:0000793">
    <property type="term" value="C:condensed chromosome"/>
    <property type="evidence" value="ECO:0007669"/>
    <property type="project" value="TreeGrafter"/>
</dbReference>
<dbReference type="GO" id="GO:0003690">
    <property type="term" value="F:double-stranded DNA binding"/>
    <property type="evidence" value="ECO:0007669"/>
    <property type="project" value="TreeGrafter"/>
</dbReference>
<dbReference type="GO" id="GO:0000014">
    <property type="term" value="F:single-stranded DNA endodeoxyribonuclease activity"/>
    <property type="evidence" value="ECO:0007669"/>
    <property type="project" value="TreeGrafter"/>
</dbReference>
<accession>A0A4C1UR20</accession>
<dbReference type="GO" id="GO:0046975">
    <property type="term" value="F:histone H3K36 methyltransferase activity"/>
    <property type="evidence" value="ECO:0007669"/>
    <property type="project" value="TreeGrafter"/>
</dbReference>
<dbReference type="Gene3D" id="3.30.420.10">
    <property type="entry name" value="Ribonuclease H-like superfamily/Ribonuclease H"/>
    <property type="match status" value="1"/>
</dbReference>
<dbReference type="OrthoDB" id="6433213at2759"/>
<dbReference type="GO" id="GO:0044547">
    <property type="term" value="F:DNA topoisomerase binding"/>
    <property type="evidence" value="ECO:0007669"/>
    <property type="project" value="TreeGrafter"/>
</dbReference>
<dbReference type="InterPro" id="IPR052709">
    <property type="entry name" value="Transposase-MT_Hybrid"/>
</dbReference>
<sequence length="104" mass="12334">MLQRNETVPFMKRFITGDEKWINYNKNDHGEKASKRTIGKAGLTHNKLMVFVWWDWKAIIHYELLPSGKTINSGLYCQQVMRLQERSKEKKAGIDEQKWCDFSL</sequence>
<dbReference type="GO" id="GO:0015074">
    <property type="term" value="P:DNA integration"/>
    <property type="evidence" value="ECO:0007669"/>
    <property type="project" value="TreeGrafter"/>
</dbReference>
<gene>
    <name evidence="1" type="ORF">EVAR_102999_1</name>
</gene>
<dbReference type="GO" id="GO:0003697">
    <property type="term" value="F:single-stranded DNA binding"/>
    <property type="evidence" value="ECO:0007669"/>
    <property type="project" value="TreeGrafter"/>
</dbReference>
<proteinExistence type="predicted"/>
<reference evidence="1 2" key="1">
    <citation type="journal article" date="2019" name="Commun. Biol.">
        <title>The bagworm genome reveals a unique fibroin gene that provides high tensile strength.</title>
        <authorList>
            <person name="Kono N."/>
            <person name="Nakamura H."/>
            <person name="Ohtoshi R."/>
            <person name="Tomita M."/>
            <person name="Numata K."/>
            <person name="Arakawa K."/>
        </authorList>
    </citation>
    <scope>NUCLEOTIDE SEQUENCE [LARGE SCALE GENOMIC DNA]</scope>
</reference>
<evidence type="ECO:0000313" key="1">
    <source>
        <dbReference type="EMBL" id="GBP28426.1"/>
    </source>
</evidence>
<dbReference type="GO" id="GO:0035861">
    <property type="term" value="C:site of double-strand break"/>
    <property type="evidence" value="ECO:0007669"/>
    <property type="project" value="TreeGrafter"/>
</dbReference>
<comment type="caution">
    <text evidence="1">The sequence shown here is derived from an EMBL/GenBank/DDBJ whole genome shotgun (WGS) entry which is preliminary data.</text>
</comment>
<protein>
    <submittedName>
        <fullName evidence="1">Mariner Mos1 transposase</fullName>
    </submittedName>
</protein>
<dbReference type="GO" id="GO:0044774">
    <property type="term" value="P:mitotic DNA integrity checkpoint signaling"/>
    <property type="evidence" value="ECO:0007669"/>
    <property type="project" value="TreeGrafter"/>
</dbReference>
<dbReference type="AlphaFoldDB" id="A0A4C1UR20"/>
<dbReference type="Pfam" id="PF01359">
    <property type="entry name" value="Transposase_1"/>
    <property type="match status" value="1"/>
</dbReference>